<name>A0A6M1TRZ7_9RHOB</name>
<evidence type="ECO:0000256" key="6">
    <source>
        <dbReference type="ARBA" id="ARBA00048576"/>
    </source>
</evidence>
<evidence type="ECO:0000256" key="1">
    <source>
        <dbReference type="ARBA" id="ARBA00012340"/>
    </source>
</evidence>
<evidence type="ECO:0000256" key="2">
    <source>
        <dbReference type="ARBA" id="ARBA00022654"/>
    </source>
</evidence>
<keyword evidence="3" id="KW-0808">Transferase</keyword>
<keyword evidence="4" id="KW-0949">S-adenosyl-L-methionine</keyword>
<evidence type="ECO:0000256" key="4">
    <source>
        <dbReference type="ARBA" id="ARBA00022691"/>
    </source>
</evidence>
<dbReference type="InterPro" id="IPR018311">
    <property type="entry name" value="Autoind_synth_CS"/>
</dbReference>
<dbReference type="InterPro" id="IPR016181">
    <property type="entry name" value="Acyl_CoA_acyltransferase"/>
</dbReference>
<dbReference type="PROSITE" id="PS00949">
    <property type="entry name" value="AUTOINDUCER_SYNTH_1"/>
    <property type="match status" value="1"/>
</dbReference>
<keyword evidence="9" id="KW-1185">Reference proteome</keyword>
<keyword evidence="5 7" id="KW-0071">Autoinducer synthesis</keyword>
<dbReference type="PANTHER" id="PTHR39322:SF1">
    <property type="entry name" value="ISOVALERYL-HOMOSERINE LACTONE SYNTHASE"/>
    <property type="match status" value="1"/>
</dbReference>
<organism evidence="8 9">
    <name type="scientific">Paragemmobacter kunshanensis</name>
    <dbReference type="NCBI Taxonomy" id="2583234"/>
    <lineage>
        <taxon>Bacteria</taxon>
        <taxon>Pseudomonadati</taxon>
        <taxon>Pseudomonadota</taxon>
        <taxon>Alphaproteobacteria</taxon>
        <taxon>Rhodobacterales</taxon>
        <taxon>Paracoccaceae</taxon>
        <taxon>Paragemmobacter</taxon>
    </lineage>
</organism>
<dbReference type="PROSITE" id="PS51187">
    <property type="entry name" value="AUTOINDUCER_SYNTH_2"/>
    <property type="match status" value="1"/>
</dbReference>
<dbReference type="InterPro" id="IPR001690">
    <property type="entry name" value="Autoind_synthase"/>
</dbReference>
<evidence type="ECO:0000313" key="8">
    <source>
        <dbReference type="EMBL" id="NGQ90988.1"/>
    </source>
</evidence>
<dbReference type="PANTHER" id="PTHR39322">
    <property type="entry name" value="ACYL-HOMOSERINE-LACTONE SYNTHASE"/>
    <property type="match status" value="1"/>
</dbReference>
<dbReference type="GO" id="GO:0007165">
    <property type="term" value="P:signal transduction"/>
    <property type="evidence" value="ECO:0007669"/>
    <property type="project" value="TreeGrafter"/>
</dbReference>
<proteinExistence type="inferred from homology"/>
<dbReference type="EC" id="2.3.1.184" evidence="1"/>
<reference evidence="8 9" key="1">
    <citation type="submission" date="2020-02" db="EMBL/GenBank/DDBJ databases">
        <title>Rhodobacter translucens sp. nov., a novel bacterium isolated from activated sludge.</title>
        <authorList>
            <person name="Liu J."/>
        </authorList>
    </citation>
    <scope>NUCLEOTIDE SEQUENCE [LARGE SCALE GENOMIC DNA]</scope>
    <source>
        <strain evidence="8 9">HX-7-19</strain>
    </source>
</reference>
<sequence>MLTTTLSFQNMHQHGDLFVNLLRARRKSFIVRNNWRLPEAEGMEFDQYDTPASRWIAVHEQGEVLAGVRLTPTTARVGMYTYMIRDAQRGMLESIPADLMDFEAPVDPNIWEASRIFVSNTVPAKLRKKVQGDLMYEMIRTARSLGAQKIIAFGPAVWPRWIGRLGLRAEPAGPVMELDGVKVQVAVMNLDPRLH</sequence>
<keyword evidence="2 7" id="KW-0673">Quorum sensing</keyword>
<dbReference type="Pfam" id="PF00765">
    <property type="entry name" value="Autoind_synth"/>
    <property type="match status" value="1"/>
</dbReference>
<dbReference type="AlphaFoldDB" id="A0A6M1TRZ7"/>
<dbReference type="Gene3D" id="3.40.630.30">
    <property type="match status" value="1"/>
</dbReference>
<evidence type="ECO:0000256" key="5">
    <source>
        <dbReference type="ARBA" id="ARBA00022929"/>
    </source>
</evidence>
<comment type="similarity">
    <text evidence="7">Belongs to the autoinducer synthase family.</text>
</comment>
<accession>A0A6M1TRZ7</accession>
<comment type="catalytic activity">
    <reaction evidence="6">
        <text>a fatty acyl-[ACP] + S-adenosyl-L-methionine = an N-acyl-L-homoserine lactone + S-methyl-5'-thioadenosine + holo-[ACP] + H(+)</text>
        <dbReference type="Rhea" id="RHEA:10096"/>
        <dbReference type="Rhea" id="RHEA-COMP:9685"/>
        <dbReference type="Rhea" id="RHEA-COMP:14125"/>
        <dbReference type="ChEBI" id="CHEBI:15378"/>
        <dbReference type="ChEBI" id="CHEBI:17509"/>
        <dbReference type="ChEBI" id="CHEBI:55474"/>
        <dbReference type="ChEBI" id="CHEBI:59789"/>
        <dbReference type="ChEBI" id="CHEBI:64479"/>
        <dbReference type="ChEBI" id="CHEBI:138651"/>
        <dbReference type="EC" id="2.3.1.184"/>
    </reaction>
</comment>
<dbReference type="RefSeq" id="WP_165049063.1">
    <property type="nucleotide sequence ID" value="NZ_JAALFE010000007.1"/>
</dbReference>
<gene>
    <name evidence="8" type="ORF">G5V65_08765</name>
</gene>
<comment type="caution">
    <text evidence="8">The sequence shown here is derived from an EMBL/GenBank/DDBJ whole genome shotgun (WGS) entry which is preliminary data.</text>
</comment>
<evidence type="ECO:0000256" key="3">
    <source>
        <dbReference type="ARBA" id="ARBA00022679"/>
    </source>
</evidence>
<evidence type="ECO:0000256" key="7">
    <source>
        <dbReference type="PROSITE-ProRule" id="PRU00533"/>
    </source>
</evidence>
<protein>
    <recommendedName>
        <fullName evidence="1">acyl-homoserine-lactone synthase</fullName>
        <ecNumber evidence="1">2.3.1.184</ecNumber>
    </recommendedName>
</protein>
<dbReference type="Proteomes" id="UP000474758">
    <property type="component" value="Unassembled WGS sequence"/>
</dbReference>
<dbReference type="GO" id="GO:0009372">
    <property type="term" value="P:quorum sensing"/>
    <property type="evidence" value="ECO:0007669"/>
    <property type="project" value="UniProtKB-UniRule"/>
</dbReference>
<dbReference type="SUPFAM" id="SSF55729">
    <property type="entry name" value="Acyl-CoA N-acyltransferases (Nat)"/>
    <property type="match status" value="1"/>
</dbReference>
<evidence type="ECO:0000313" key="9">
    <source>
        <dbReference type="Proteomes" id="UP000474758"/>
    </source>
</evidence>
<dbReference type="EMBL" id="JAALFE010000007">
    <property type="protein sequence ID" value="NGQ90988.1"/>
    <property type="molecule type" value="Genomic_DNA"/>
</dbReference>
<dbReference type="GO" id="GO:0061579">
    <property type="term" value="F:N-acyl homoserine lactone synthase activity"/>
    <property type="evidence" value="ECO:0007669"/>
    <property type="project" value="UniProtKB-EC"/>
</dbReference>